<organism evidence="1 2">
    <name type="scientific">Champsocephalus esox</name>
    <name type="common">pike icefish</name>
    <dbReference type="NCBI Taxonomy" id="159716"/>
    <lineage>
        <taxon>Eukaryota</taxon>
        <taxon>Metazoa</taxon>
        <taxon>Chordata</taxon>
        <taxon>Craniata</taxon>
        <taxon>Vertebrata</taxon>
        <taxon>Euteleostomi</taxon>
        <taxon>Actinopterygii</taxon>
        <taxon>Neopterygii</taxon>
        <taxon>Teleostei</taxon>
        <taxon>Neoteleostei</taxon>
        <taxon>Acanthomorphata</taxon>
        <taxon>Eupercaria</taxon>
        <taxon>Perciformes</taxon>
        <taxon>Notothenioidei</taxon>
        <taxon>Channichthyidae</taxon>
        <taxon>Champsocephalus</taxon>
    </lineage>
</organism>
<evidence type="ECO:0000313" key="2">
    <source>
        <dbReference type="Proteomes" id="UP001335648"/>
    </source>
</evidence>
<dbReference type="GO" id="GO:0000070">
    <property type="term" value="P:mitotic sister chromatid segregation"/>
    <property type="evidence" value="ECO:0007669"/>
    <property type="project" value="InterPro"/>
</dbReference>
<dbReference type="PANTHER" id="PTHR31749:SF3">
    <property type="entry name" value="KINETOCHORE-ASSOCIATED PROTEIN NSL1 HOMOLOG"/>
    <property type="match status" value="1"/>
</dbReference>
<accession>A0AAN8B7S7</accession>
<gene>
    <name evidence="1" type="ORF">CesoFtcFv8_022782</name>
</gene>
<proteinExistence type="predicted"/>
<dbReference type="Proteomes" id="UP001335648">
    <property type="component" value="Unassembled WGS sequence"/>
</dbReference>
<comment type="caution">
    <text evidence="1">The sequence shown here is derived from an EMBL/GenBank/DDBJ whole genome shotgun (WGS) entry which is preliminary data.</text>
</comment>
<dbReference type="GO" id="GO:0000444">
    <property type="term" value="C:MIS12/MIND type complex"/>
    <property type="evidence" value="ECO:0007669"/>
    <property type="project" value="TreeGrafter"/>
</dbReference>
<keyword evidence="2" id="KW-1185">Reference proteome</keyword>
<dbReference type="InterPro" id="IPR013950">
    <property type="entry name" value="Mis14/Nsl1"/>
</dbReference>
<dbReference type="Pfam" id="PF08641">
    <property type="entry name" value="Mis14"/>
    <property type="match status" value="1"/>
</dbReference>
<evidence type="ECO:0008006" key="3">
    <source>
        <dbReference type="Google" id="ProtNLM"/>
    </source>
</evidence>
<dbReference type="EMBL" id="JAULUE010002064">
    <property type="protein sequence ID" value="KAK5879687.1"/>
    <property type="molecule type" value="Genomic_DNA"/>
</dbReference>
<sequence>MEPVEREDTTEEFRVKVTSKKQVTQRINEYKKILQTALDGQTGVAEETKTSLLHDLLATFEAAVQENVLVNGLPWEEAPDVEDEEPLDLESLLDDAIVETTRKRRAYPTQILPHVVHTLRAERKLMRLYGHAVKPQELVKYPEQESIMRDLSAAAPVLVTQATQVIKSIGTLQRQAEGLCEILNTKASAATLEIHREVFGVNDQSDAASRSRQPIKRAVEESAAAGCFVPLGKRRSAETHAEGPA</sequence>
<dbReference type="PANTHER" id="PTHR31749">
    <property type="entry name" value="KINETOCHORE-ASSOCIATED PROTEIN NSL1 HOMOLOG"/>
    <property type="match status" value="1"/>
</dbReference>
<dbReference type="AlphaFoldDB" id="A0AAN8B7S7"/>
<protein>
    <recommendedName>
        <fullName evidence="3">NSL1 component of MIS12 kinetochore complex</fullName>
    </recommendedName>
</protein>
<evidence type="ECO:0000313" key="1">
    <source>
        <dbReference type="EMBL" id="KAK5879687.1"/>
    </source>
</evidence>
<name>A0AAN8B7S7_9TELE</name>
<reference evidence="1 2" key="1">
    <citation type="journal article" date="2023" name="Mol. Biol. Evol.">
        <title>Genomics of Secondarily Temperate Adaptation in the Only Non-Antarctic Icefish.</title>
        <authorList>
            <person name="Rivera-Colon A.G."/>
            <person name="Rayamajhi N."/>
            <person name="Minhas B.F."/>
            <person name="Madrigal G."/>
            <person name="Bilyk K.T."/>
            <person name="Yoon V."/>
            <person name="Hune M."/>
            <person name="Gregory S."/>
            <person name="Cheng C.H.C."/>
            <person name="Catchen J.M."/>
        </authorList>
    </citation>
    <scope>NUCLEOTIDE SEQUENCE [LARGE SCALE GENOMIC DNA]</scope>
    <source>
        <strain evidence="1">JC2023a</strain>
    </source>
</reference>